<evidence type="ECO:0000313" key="3">
    <source>
        <dbReference type="Proteomes" id="UP000769766"/>
    </source>
</evidence>
<dbReference type="PANTHER" id="PTHR30548:SF1">
    <property type="entry name" value="DEHYDRATASE SUBUNIT MJ0007-RELATED"/>
    <property type="match status" value="1"/>
</dbReference>
<protein>
    <submittedName>
        <fullName evidence="2">2-hydroxyacyl-CoA dehydratase</fullName>
    </submittedName>
</protein>
<gene>
    <name evidence="2" type="ORF">HYY20_08590</name>
</gene>
<dbReference type="AlphaFoldDB" id="A0A932G160"/>
<dbReference type="Gene3D" id="3.40.50.11890">
    <property type="match status" value="1"/>
</dbReference>
<dbReference type="PANTHER" id="PTHR30548">
    <property type="entry name" value="2-HYDROXYGLUTARYL-COA DEHYDRATASE, D-COMPONENT-RELATED"/>
    <property type="match status" value="1"/>
</dbReference>
<accession>A0A932G160</accession>
<dbReference type="Proteomes" id="UP000769766">
    <property type="component" value="Unassembled WGS sequence"/>
</dbReference>
<dbReference type="Gene3D" id="3.40.50.11900">
    <property type="match status" value="1"/>
</dbReference>
<comment type="caution">
    <text evidence="2">The sequence shown here is derived from an EMBL/GenBank/DDBJ whole genome shotgun (WGS) entry which is preliminary data.</text>
</comment>
<name>A0A932G160_UNCTE</name>
<comment type="similarity">
    <text evidence="1">Belongs to the FldB/FldC dehydratase alpha/beta subunit family.</text>
</comment>
<dbReference type="InterPro" id="IPR010327">
    <property type="entry name" value="FldB/FldC_alpha/beta"/>
</dbReference>
<proteinExistence type="inferred from homology"/>
<organism evidence="2 3">
    <name type="scientific">Tectimicrobiota bacterium</name>
    <dbReference type="NCBI Taxonomy" id="2528274"/>
    <lineage>
        <taxon>Bacteria</taxon>
        <taxon>Pseudomonadati</taxon>
        <taxon>Nitrospinota/Tectimicrobiota group</taxon>
        <taxon>Candidatus Tectimicrobiota</taxon>
    </lineage>
</organism>
<sequence>MFKTNQIGYTCVYAPREIFHALGLTPVRAFGSAEAPDVATSYVHPNLCGYVKNIVNACQGQDMVFVDSCTQMKRIQDVWDYFFQGSFSYLLNLPRISTPESQAFWIESLQEMIATLEGVLGRKLEPERLREAIRAYNALGRELGKLEALLLANQIPASQYLALVYQAQRQDVGTGLEQVQAFLAKTPPGGNGEVAPIRLLVSGSIIAGLELARTIEANEANAVYFDTCCTSRAYQDLVDEELEPFEALARKYLGQVPCPRMKSSFERFERLREIVEANQIQGVVYHTLKFCDSAIYESHPFKELLEEREIPVLRIESEYDFKMPGQMSTRIQAFLEML</sequence>
<evidence type="ECO:0000256" key="1">
    <source>
        <dbReference type="ARBA" id="ARBA00005806"/>
    </source>
</evidence>
<reference evidence="2" key="1">
    <citation type="submission" date="2020-07" db="EMBL/GenBank/DDBJ databases">
        <title>Huge and variable diversity of episymbiotic CPR bacteria and DPANN archaea in groundwater ecosystems.</title>
        <authorList>
            <person name="He C.Y."/>
            <person name="Keren R."/>
            <person name="Whittaker M."/>
            <person name="Farag I.F."/>
            <person name="Doudna J."/>
            <person name="Cate J.H.D."/>
            <person name="Banfield J.F."/>
        </authorList>
    </citation>
    <scope>NUCLEOTIDE SEQUENCE</scope>
    <source>
        <strain evidence="2">NC_groundwater_672_Ag_B-0.1um_62_36</strain>
    </source>
</reference>
<evidence type="ECO:0000313" key="2">
    <source>
        <dbReference type="EMBL" id="MBI2876925.1"/>
    </source>
</evidence>
<dbReference type="EMBL" id="JACPRF010000261">
    <property type="protein sequence ID" value="MBI2876925.1"/>
    <property type="molecule type" value="Genomic_DNA"/>
</dbReference>
<dbReference type="Pfam" id="PF06050">
    <property type="entry name" value="HGD-D"/>
    <property type="match status" value="1"/>
</dbReference>